<sequence>MLPTVFTWHLGTATLSLSEMLLLNQFGMQLDPRREATTSSGQQPSSQSWRTQHDSHLHRNLGSTMPCQ</sequence>
<name>A0A518B6Q0_9BACT</name>
<feature type="region of interest" description="Disordered" evidence="1">
    <location>
        <begin position="32"/>
        <end position="68"/>
    </location>
</feature>
<dbReference type="Proteomes" id="UP000317093">
    <property type="component" value="Chromosome"/>
</dbReference>
<protein>
    <submittedName>
        <fullName evidence="2">Uncharacterized protein</fullName>
    </submittedName>
</protein>
<evidence type="ECO:0000313" key="3">
    <source>
        <dbReference type="Proteomes" id="UP000317093"/>
    </source>
</evidence>
<keyword evidence="3" id="KW-1185">Reference proteome</keyword>
<accession>A0A518B6Q0</accession>
<proteinExistence type="predicted"/>
<organism evidence="2 3">
    <name type="scientific">Kolteria novifilia</name>
    <dbReference type="NCBI Taxonomy" id="2527975"/>
    <lineage>
        <taxon>Bacteria</taxon>
        <taxon>Pseudomonadati</taxon>
        <taxon>Planctomycetota</taxon>
        <taxon>Planctomycetia</taxon>
        <taxon>Kolteriales</taxon>
        <taxon>Kolteriaceae</taxon>
        <taxon>Kolteria</taxon>
    </lineage>
</organism>
<evidence type="ECO:0000256" key="1">
    <source>
        <dbReference type="SAM" id="MobiDB-lite"/>
    </source>
</evidence>
<feature type="compositionally biased region" description="Low complexity" evidence="1">
    <location>
        <begin position="39"/>
        <end position="48"/>
    </location>
</feature>
<reference evidence="2 3" key="1">
    <citation type="submission" date="2019-02" db="EMBL/GenBank/DDBJ databases">
        <title>Deep-cultivation of Planctomycetes and their phenomic and genomic characterization uncovers novel biology.</title>
        <authorList>
            <person name="Wiegand S."/>
            <person name="Jogler M."/>
            <person name="Boedeker C."/>
            <person name="Pinto D."/>
            <person name="Vollmers J."/>
            <person name="Rivas-Marin E."/>
            <person name="Kohn T."/>
            <person name="Peeters S.H."/>
            <person name="Heuer A."/>
            <person name="Rast P."/>
            <person name="Oberbeckmann S."/>
            <person name="Bunk B."/>
            <person name="Jeske O."/>
            <person name="Meyerdierks A."/>
            <person name="Storesund J.E."/>
            <person name="Kallscheuer N."/>
            <person name="Luecker S."/>
            <person name="Lage O.M."/>
            <person name="Pohl T."/>
            <person name="Merkel B.J."/>
            <person name="Hornburger P."/>
            <person name="Mueller R.-W."/>
            <person name="Bruemmer F."/>
            <person name="Labrenz M."/>
            <person name="Spormann A.M."/>
            <person name="Op den Camp H."/>
            <person name="Overmann J."/>
            <person name="Amann R."/>
            <person name="Jetten M.S.M."/>
            <person name="Mascher T."/>
            <person name="Medema M.H."/>
            <person name="Devos D.P."/>
            <person name="Kaster A.-K."/>
            <person name="Ovreas L."/>
            <person name="Rohde M."/>
            <person name="Galperin M.Y."/>
            <person name="Jogler C."/>
        </authorList>
    </citation>
    <scope>NUCLEOTIDE SEQUENCE [LARGE SCALE GENOMIC DNA]</scope>
    <source>
        <strain evidence="2 3">Pan216</strain>
    </source>
</reference>
<dbReference type="EMBL" id="CP036279">
    <property type="protein sequence ID" value="QDU62650.1"/>
    <property type="molecule type" value="Genomic_DNA"/>
</dbReference>
<evidence type="ECO:0000313" key="2">
    <source>
        <dbReference type="EMBL" id="QDU62650.1"/>
    </source>
</evidence>
<dbReference type="AlphaFoldDB" id="A0A518B6Q0"/>
<dbReference type="KEGG" id="knv:Pan216_35170"/>
<gene>
    <name evidence="2" type="ORF">Pan216_35170</name>
</gene>